<dbReference type="GO" id="GO:0051536">
    <property type="term" value="F:iron-sulfur cluster binding"/>
    <property type="evidence" value="ECO:0007669"/>
    <property type="project" value="InterPro"/>
</dbReference>
<evidence type="ECO:0000313" key="3">
    <source>
        <dbReference type="Proteomes" id="UP000077469"/>
    </source>
</evidence>
<evidence type="ECO:0000259" key="1">
    <source>
        <dbReference type="Pfam" id="PF01592"/>
    </source>
</evidence>
<dbReference type="AlphaFoldDB" id="A0A0X1KTH7"/>
<organism evidence="2 3">
    <name type="scientific">Pseudothermotoga hypogea DSM 11164 = NBRC 106472</name>
    <dbReference type="NCBI Taxonomy" id="1123384"/>
    <lineage>
        <taxon>Bacteria</taxon>
        <taxon>Thermotogati</taxon>
        <taxon>Thermotogota</taxon>
        <taxon>Thermotogae</taxon>
        <taxon>Thermotogales</taxon>
        <taxon>Thermotogaceae</taxon>
        <taxon>Pseudothermotoga</taxon>
    </lineage>
</organism>
<accession>A0A0X1KTH7</accession>
<sequence>MYSDKFKQLFMYPKYCKDIEYTHTAEVVYPEHGDKVRIFLRIENYVVKDVAFKAVGCPRVIAASEAVCRLIDGKHIDDVKYLNEEHVRDEMDFHDKNFTCINAPIEAVKKAIAKVL</sequence>
<dbReference type="OrthoDB" id="46697at2"/>
<gene>
    <name evidence="2" type="ORF">AJ81_10270</name>
</gene>
<dbReference type="InterPro" id="IPR002871">
    <property type="entry name" value="NIF_FeS_clus_asmbl_NifU_N"/>
</dbReference>
<dbReference type="Gene3D" id="3.90.1010.10">
    <property type="match status" value="1"/>
</dbReference>
<dbReference type="PATRIC" id="fig|1123384.7.peg.2061"/>
<feature type="domain" description="NIF system FeS cluster assembly NifU N-terminal" evidence="1">
    <location>
        <begin position="1"/>
        <end position="114"/>
    </location>
</feature>
<evidence type="ECO:0000313" key="2">
    <source>
        <dbReference type="EMBL" id="AJC74496.1"/>
    </source>
</evidence>
<dbReference type="GO" id="GO:0016226">
    <property type="term" value="P:iron-sulfur cluster assembly"/>
    <property type="evidence" value="ECO:0007669"/>
    <property type="project" value="InterPro"/>
</dbReference>
<keyword evidence="3" id="KW-1185">Reference proteome</keyword>
<dbReference type="EMBL" id="CP007141">
    <property type="protein sequence ID" value="AJC74496.1"/>
    <property type="molecule type" value="Genomic_DNA"/>
</dbReference>
<dbReference type="Proteomes" id="UP000077469">
    <property type="component" value="Chromosome"/>
</dbReference>
<dbReference type="PaxDb" id="1123384-AJ81_10270"/>
<protein>
    <submittedName>
        <fullName evidence="2">FeS cluster assembly scaffold IscU</fullName>
    </submittedName>
</protein>
<name>A0A0X1KTH7_9THEM</name>
<dbReference type="STRING" id="1123384.AJ81_10270"/>
<dbReference type="GO" id="GO:0005506">
    <property type="term" value="F:iron ion binding"/>
    <property type="evidence" value="ECO:0007669"/>
    <property type="project" value="InterPro"/>
</dbReference>
<dbReference type="SUPFAM" id="SSF82649">
    <property type="entry name" value="SufE/NifU"/>
    <property type="match status" value="1"/>
</dbReference>
<reference evidence="2 3" key="1">
    <citation type="submission" date="2014-01" db="EMBL/GenBank/DDBJ databases">
        <title>Genome sequencing of Thermotog hypogea.</title>
        <authorList>
            <person name="Zhang X."/>
            <person name="Alvare G."/>
            <person name="Fristensky B."/>
            <person name="Chen L."/>
            <person name="Suen T."/>
            <person name="Chen Q."/>
            <person name="Ma K."/>
        </authorList>
    </citation>
    <scope>NUCLEOTIDE SEQUENCE [LARGE SCALE GENOMIC DNA]</scope>
    <source>
        <strain evidence="2 3">DSM 11164</strain>
    </source>
</reference>
<proteinExistence type="predicted"/>
<dbReference type="Pfam" id="PF01592">
    <property type="entry name" value="NifU_N"/>
    <property type="match status" value="1"/>
</dbReference>
<dbReference type="KEGG" id="phy:AJ81_10270"/>
<dbReference type="RefSeq" id="WP_031502685.1">
    <property type="nucleotide sequence ID" value="NC_022795.1"/>
</dbReference>